<dbReference type="Proteomes" id="UP000005234">
    <property type="component" value="Chromosome"/>
</dbReference>
<keyword evidence="2" id="KW-1185">Reference proteome</keyword>
<reference evidence="1" key="1">
    <citation type="submission" date="2012-02" db="EMBL/GenBank/DDBJ databases">
        <title>The complete genome of Frateuria aurantia DSM 6220.</title>
        <authorList>
            <consortium name="US DOE Joint Genome Institute (JGI-PGF)"/>
            <person name="Lucas S."/>
            <person name="Copeland A."/>
            <person name="Lapidus A."/>
            <person name="Glavina del Rio T."/>
            <person name="Dalin E."/>
            <person name="Tice H."/>
            <person name="Bruce D."/>
            <person name="Goodwin L."/>
            <person name="Pitluck S."/>
            <person name="Peters L."/>
            <person name="Ovchinnikova G."/>
            <person name="Teshima H."/>
            <person name="Kyrpides N."/>
            <person name="Mavromatis K."/>
            <person name="Ivanova N."/>
            <person name="Brettin T."/>
            <person name="Detter J.C."/>
            <person name="Han C."/>
            <person name="Larimer F."/>
            <person name="Land M."/>
            <person name="Hauser L."/>
            <person name="Markowitz V."/>
            <person name="Cheng J.-F."/>
            <person name="Hugenholtz P."/>
            <person name="Woyke T."/>
            <person name="Wu D."/>
            <person name="Brambilla E."/>
            <person name="Klenk H.-P."/>
            <person name="Eisen J.A."/>
        </authorList>
    </citation>
    <scope>NUCLEOTIDE SEQUENCE</scope>
    <source>
        <strain evidence="1">DSM 6220</strain>
    </source>
</reference>
<dbReference type="STRING" id="767434.Fraau_1960"/>
<accession>H8L1T8</accession>
<organism evidence="1 2">
    <name type="scientific">Frateuria aurantia (strain ATCC 33424 / DSM 6220 / KCTC 2777 / LMG 1558 / NBRC 3245 / NCIMB 13370)</name>
    <name type="common">Acetobacter aurantius</name>
    <dbReference type="NCBI Taxonomy" id="767434"/>
    <lineage>
        <taxon>Bacteria</taxon>
        <taxon>Pseudomonadati</taxon>
        <taxon>Pseudomonadota</taxon>
        <taxon>Gammaproteobacteria</taxon>
        <taxon>Lysobacterales</taxon>
        <taxon>Rhodanobacteraceae</taxon>
        <taxon>Frateuria</taxon>
    </lineage>
</organism>
<sequence>MDFASITGLASSTISTITGAKDLISAAVDMRDAAKQSAELVKANDLLLKAQQSLLTYTGQLMELQGKYLDACEELRKLREAEADRGRYTLFEVSPGAFAYRAYATPRLSTAGEPLPPEPEHYVCQPCYDRGIKSVLQRFNHYGSIYLRCSICKQDLPTGRTEPFGGI</sequence>
<dbReference type="RefSeq" id="WP_014403352.1">
    <property type="nucleotide sequence ID" value="NC_017033.1"/>
</dbReference>
<proteinExistence type="predicted"/>
<evidence type="ECO:0000313" key="1">
    <source>
        <dbReference type="EMBL" id="AFC86349.1"/>
    </source>
</evidence>
<protein>
    <submittedName>
        <fullName evidence="1">Uncharacterized protein</fullName>
    </submittedName>
</protein>
<name>H8L1T8_FRAAD</name>
<evidence type="ECO:0000313" key="2">
    <source>
        <dbReference type="Proteomes" id="UP000005234"/>
    </source>
</evidence>
<dbReference type="AlphaFoldDB" id="H8L1T8"/>
<gene>
    <name evidence="1" type="ordered locus">Fraau_1960</name>
</gene>
<dbReference type="KEGG" id="fau:Fraau_1960"/>
<dbReference type="HOGENOM" id="CLU_106193_1_0_6"/>
<dbReference type="EMBL" id="CP003350">
    <property type="protein sequence ID" value="AFC86349.1"/>
    <property type="molecule type" value="Genomic_DNA"/>
</dbReference>
<dbReference type="OrthoDB" id="5956570at2"/>
<dbReference type="eggNOG" id="ENOG5030TFH">
    <property type="taxonomic scope" value="Bacteria"/>
</dbReference>